<evidence type="ECO:0000259" key="2">
    <source>
        <dbReference type="Pfam" id="PF01569"/>
    </source>
</evidence>
<proteinExistence type="predicted"/>
<keyword evidence="1" id="KW-0472">Membrane</keyword>
<dbReference type="Proteomes" id="UP000501130">
    <property type="component" value="Chromosome"/>
</dbReference>
<feature type="transmembrane region" description="Helical" evidence="1">
    <location>
        <begin position="87"/>
        <end position="108"/>
    </location>
</feature>
<dbReference type="SUPFAM" id="SSF48317">
    <property type="entry name" value="Acid phosphatase/Vanadium-dependent haloperoxidase"/>
    <property type="match status" value="1"/>
</dbReference>
<accession>A0ABX6N3S4</accession>
<dbReference type="Gene3D" id="1.20.144.10">
    <property type="entry name" value="Phosphatidic acid phosphatase type 2/haloperoxidase"/>
    <property type="match status" value="1"/>
</dbReference>
<feature type="transmembrane region" description="Helical" evidence="1">
    <location>
        <begin position="12"/>
        <end position="29"/>
    </location>
</feature>
<reference evidence="3 4" key="1">
    <citation type="submission" date="2020-05" db="EMBL/GenBank/DDBJ databases">
        <title>Compete genome of Limnobacter sp. SAORIC-580.</title>
        <authorList>
            <person name="Song J."/>
            <person name="Cho J.-C."/>
        </authorList>
    </citation>
    <scope>NUCLEOTIDE SEQUENCE [LARGE SCALE GENOMIC DNA]</scope>
    <source>
        <strain evidence="3 4">SAORIC-580</strain>
    </source>
</reference>
<dbReference type="Pfam" id="PF01569">
    <property type="entry name" value="PAP2"/>
    <property type="match status" value="1"/>
</dbReference>
<dbReference type="CDD" id="cd03396">
    <property type="entry name" value="PAP2_like_6"/>
    <property type="match status" value="1"/>
</dbReference>
<evidence type="ECO:0000313" key="3">
    <source>
        <dbReference type="EMBL" id="QJR28307.1"/>
    </source>
</evidence>
<organism evidence="3 4">
    <name type="scientific">Limnobacter profundi</name>
    <dbReference type="NCBI Taxonomy" id="2732163"/>
    <lineage>
        <taxon>Bacteria</taxon>
        <taxon>Pseudomonadati</taxon>
        <taxon>Pseudomonadota</taxon>
        <taxon>Betaproteobacteria</taxon>
        <taxon>Burkholderiales</taxon>
        <taxon>Burkholderiaceae</taxon>
        <taxon>Limnobacter</taxon>
    </lineage>
</organism>
<feature type="transmembrane region" description="Helical" evidence="1">
    <location>
        <begin position="200"/>
        <end position="220"/>
    </location>
</feature>
<keyword evidence="1" id="KW-1133">Transmembrane helix</keyword>
<name>A0ABX6N3S4_9BURK</name>
<keyword evidence="1" id="KW-0812">Transmembrane</keyword>
<evidence type="ECO:0000313" key="4">
    <source>
        <dbReference type="Proteomes" id="UP000501130"/>
    </source>
</evidence>
<evidence type="ECO:0000256" key="1">
    <source>
        <dbReference type="SAM" id="Phobius"/>
    </source>
</evidence>
<dbReference type="InterPro" id="IPR000326">
    <property type="entry name" value="PAP2/HPO"/>
</dbReference>
<feature type="domain" description="Phosphatidic acid phosphatase type 2/haloperoxidase" evidence="2">
    <location>
        <begin position="93"/>
        <end position="222"/>
    </location>
</feature>
<feature type="transmembrane region" description="Helical" evidence="1">
    <location>
        <begin position="177"/>
        <end position="194"/>
    </location>
</feature>
<dbReference type="InterPro" id="IPR036938">
    <property type="entry name" value="PAP2/HPO_sf"/>
</dbReference>
<sequence length="242" mass="27138">MLFENPTRIHHWAAWALLGLFIVFLNRYTGWDQAISNVFFDPQAANFPLKQNQWLGLLLHDGLRWLAAGIWLGFGFLLCLKPFRLKYGGAIVFILLVSLLTALVVSILKAQSVHSCPWDLKLYGGTADYFRLFQNTRVVANPGPGKCFPSGHASTAFMWIVLLYSPMPWLRQHRSTMTIAVLLMGGLAGGVQIAKGAHFVSHVLATTWLCWGVTLFALAAQNELSKHWCAACKRHFQPRKST</sequence>
<feature type="transmembrane region" description="Helical" evidence="1">
    <location>
        <begin position="62"/>
        <end position="80"/>
    </location>
</feature>
<feature type="transmembrane region" description="Helical" evidence="1">
    <location>
        <begin position="151"/>
        <end position="170"/>
    </location>
</feature>
<keyword evidence="4" id="KW-1185">Reference proteome</keyword>
<gene>
    <name evidence="3" type="ORF">HKT17_00605</name>
</gene>
<protein>
    <submittedName>
        <fullName evidence="3">Phosphatase PAP2 family protein</fullName>
    </submittedName>
</protein>
<dbReference type="EMBL" id="CP053084">
    <property type="protein sequence ID" value="QJR28307.1"/>
    <property type="molecule type" value="Genomic_DNA"/>
</dbReference>